<dbReference type="CDD" id="cd11386">
    <property type="entry name" value="MCP_signal"/>
    <property type="match status" value="1"/>
</dbReference>
<evidence type="ECO:0000313" key="7">
    <source>
        <dbReference type="Proteomes" id="UP001595967"/>
    </source>
</evidence>
<dbReference type="CDD" id="cd00130">
    <property type="entry name" value="PAS"/>
    <property type="match status" value="1"/>
</dbReference>
<comment type="caution">
    <text evidence="6">The sequence shown here is derived from an EMBL/GenBank/DDBJ whole genome shotgun (WGS) entry which is preliminary data.</text>
</comment>
<dbReference type="InterPro" id="IPR001610">
    <property type="entry name" value="PAC"/>
</dbReference>
<keyword evidence="2" id="KW-0807">Transducer</keyword>
<name>A0ABV9GWA6_9BURK</name>
<dbReference type="InterPro" id="IPR004090">
    <property type="entry name" value="Chemotax_Me-accpt_rcpt"/>
</dbReference>
<dbReference type="InterPro" id="IPR003660">
    <property type="entry name" value="HAMP_dom"/>
</dbReference>
<dbReference type="InterPro" id="IPR013655">
    <property type="entry name" value="PAS_fold_3"/>
</dbReference>
<dbReference type="InterPro" id="IPR035965">
    <property type="entry name" value="PAS-like_dom_sf"/>
</dbReference>
<evidence type="ECO:0000259" key="3">
    <source>
        <dbReference type="PROSITE" id="PS50111"/>
    </source>
</evidence>
<dbReference type="InterPro" id="IPR004089">
    <property type="entry name" value="MCPsignal_dom"/>
</dbReference>
<dbReference type="SMART" id="SM00283">
    <property type="entry name" value="MA"/>
    <property type="match status" value="1"/>
</dbReference>
<dbReference type="Gene3D" id="3.30.450.20">
    <property type="entry name" value="PAS domain"/>
    <property type="match status" value="1"/>
</dbReference>
<dbReference type="SMART" id="SM00086">
    <property type="entry name" value="PAC"/>
    <property type="match status" value="1"/>
</dbReference>
<dbReference type="PRINTS" id="PR00260">
    <property type="entry name" value="CHEMTRNSDUCR"/>
</dbReference>
<evidence type="ECO:0000259" key="4">
    <source>
        <dbReference type="PROSITE" id="PS50112"/>
    </source>
</evidence>
<dbReference type="EMBL" id="JBHSEW010000001">
    <property type="protein sequence ID" value="MFC4620980.1"/>
    <property type="molecule type" value="Genomic_DNA"/>
</dbReference>
<feature type="domain" description="Methyl-accepting transducer" evidence="3">
    <location>
        <begin position="270"/>
        <end position="499"/>
    </location>
</feature>
<evidence type="ECO:0000256" key="2">
    <source>
        <dbReference type="PROSITE-ProRule" id="PRU00284"/>
    </source>
</evidence>
<dbReference type="RefSeq" id="WP_377723481.1">
    <property type="nucleotide sequence ID" value="NZ_JBHSEW010000001.1"/>
</dbReference>
<dbReference type="Pfam" id="PF08447">
    <property type="entry name" value="PAS_3"/>
    <property type="match status" value="1"/>
</dbReference>
<gene>
    <name evidence="6" type="ORF">ACFO3A_01935</name>
</gene>
<dbReference type="NCBIfam" id="TIGR00229">
    <property type="entry name" value="sensory_box"/>
    <property type="match status" value="1"/>
</dbReference>
<dbReference type="InterPro" id="IPR000014">
    <property type="entry name" value="PAS"/>
</dbReference>
<feature type="domain" description="PAS" evidence="4">
    <location>
        <begin position="21"/>
        <end position="60"/>
    </location>
</feature>
<dbReference type="PROSITE" id="PS50885">
    <property type="entry name" value="HAMP"/>
    <property type="match status" value="1"/>
</dbReference>
<dbReference type="Pfam" id="PF00015">
    <property type="entry name" value="MCPsignal"/>
    <property type="match status" value="1"/>
</dbReference>
<dbReference type="InterPro" id="IPR051310">
    <property type="entry name" value="MCP_chemotaxis"/>
</dbReference>
<dbReference type="SUPFAM" id="SSF55785">
    <property type="entry name" value="PYP-like sensor domain (PAS domain)"/>
    <property type="match status" value="1"/>
</dbReference>
<keyword evidence="7" id="KW-1185">Reference proteome</keyword>
<feature type="domain" description="HAMP" evidence="5">
    <location>
        <begin position="213"/>
        <end position="265"/>
    </location>
</feature>
<evidence type="ECO:0000256" key="1">
    <source>
        <dbReference type="ARBA" id="ARBA00029447"/>
    </source>
</evidence>
<organism evidence="6 7">
    <name type="scientific">Comamonas nitrativorans</name>
    <dbReference type="NCBI Taxonomy" id="108437"/>
    <lineage>
        <taxon>Bacteria</taxon>
        <taxon>Pseudomonadati</taxon>
        <taxon>Pseudomonadota</taxon>
        <taxon>Betaproteobacteria</taxon>
        <taxon>Burkholderiales</taxon>
        <taxon>Comamonadaceae</taxon>
        <taxon>Comamonas</taxon>
    </lineage>
</organism>
<evidence type="ECO:0000313" key="6">
    <source>
        <dbReference type="EMBL" id="MFC4620980.1"/>
    </source>
</evidence>
<sequence>MRINQPTTDREYQFTPQETLVSVTDTQGYLTYCNPTFIAVSGFEEEELLGQPHNIIRHPDMPAEAFRDLWASIQAGLPWTGLVKNRRKNGDFYWVQANVTPLRAGERIVGYLSVRTCPTRQQVQSAETLYAQLQAQARQGRIRLCLHRGAVQRVGLIGQAARWLQAGTGARLVWLQAAAVAVALAPALAQAPLPLTLATAGAATLGAGWLARRLAVAPLADLVREANLLASGDLSQTVTTGASGSIGHLQRALFQLSVNLRTVVQDVRSEVQQLERCVQEVAEGNSHLFERTQTQANNLAVTASAVQEITGMVRNSAASAAEGTRLAAHARTLTDSGHDAVQAAGQTMQGIAHASQDIQSIVQLIEGVAFQTNLLALNAAVEAARAGEAGRGFAVVAGEVRALASRTADAAGSIRQLIGQSAERVADGTSATGGALERMDETLQAVAQVDALLADINAATDEQQQGIAQINHAIADLDVITQQNAALVEQVAAAALSLRKQAGNVTSTMRLLRLSSEEAALSQ</sequence>
<dbReference type="PANTHER" id="PTHR43531">
    <property type="entry name" value="PROTEIN ICFG"/>
    <property type="match status" value="1"/>
</dbReference>
<dbReference type="PROSITE" id="PS50112">
    <property type="entry name" value="PAS"/>
    <property type="match status" value="1"/>
</dbReference>
<comment type="similarity">
    <text evidence="1">Belongs to the methyl-accepting chemotaxis (MCP) protein family.</text>
</comment>
<reference evidence="7" key="1">
    <citation type="journal article" date="2019" name="Int. J. Syst. Evol. Microbiol.">
        <title>The Global Catalogue of Microorganisms (GCM) 10K type strain sequencing project: providing services to taxonomists for standard genome sequencing and annotation.</title>
        <authorList>
            <consortium name="The Broad Institute Genomics Platform"/>
            <consortium name="The Broad Institute Genome Sequencing Center for Infectious Disease"/>
            <person name="Wu L."/>
            <person name="Ma J."/>
        </authorList>
    </citation>
    <scope>NUCLEOTIDE SEQUENCE [LARGE SCALE GENOMIC DNA]</scope>
    <source>
        <strain evidence="7">JCM 11650</strain>
    </source>
</reference>
<dbReference type="Proteomes" id="UP001595967">
    <property type="component" value="Unassembled WGS sequence"/>
</dbReference>
<protein>
    <submittedName>
        <fullName evidence="6">Methyl-accepting chemotaxis protein</fullName>
    </submittedName>
</protein>
<dbReference type="SMART" id="SM00304">
    <property type="entry name" value="HAMP"/>
    <property type="match status" value="1"/>
</dbReference>
<dbReference type="PROSITE" id="PS50111">
    <property type="entry name" value="CHEMOTAXIS_TRANSDUC_2"/>
    <property type="match status" value="1"/>
</dbReference>
<proteinExistence type="inferred from homology"/>
<dbReference type="Gene3D" id="1.10.287.950">
    <property type="entry name" value="Methyl-accepting chemotaxis protein"/>
    <property type="match status" value="1"/>
</dbReference>
<dbReference type="PANTHER" id="PTHR43531:SF7">
    <property type="entry name" value="AEROTAXIS RECEPTOR"/>
    <property type="match status" value="1"/>
</dbReference>
<dbReference type="SUPFAM" id="SSF58104">
    <property type="entry name" value="Methyl-accepting chemotaxis protein (MCP) signaling domain"/>
    <property type="match status" value="1"/>
</dbReference>
<accession>A0ABV9GWA6</accession>
<evidence type="ECO:0000259" key="5">
    <source>
        <dbReference type="PROSITE" id="PS50885"/>
    </source>
</evidence>